<protein>
    <submittedName>
        <fullName evidence="8">Sigma-70 family RNA polymerase sigma factor</fullName>
    </submittedName>
</protein>
<sequence>MSWSKTLSDLFLNERRKLEALARKRCTDPEQVGDVVQDAFLRLVRLSAPEAVEKPAHLLFKAAANITIDYNRRTFREWGRDGGELDPDHPSSTPNAETKQAETDRQAILNEAVAALPLVTREIFVRFHLDGRSYRQIADERGMDLKAVEYHLRDGMKACRRYARERE</sequence>
<dbReference type="Pfam" id="PF08281">
    <property type="entry name" value="Sigma70_r4_2"/>
    <property type="match status" value="1"/>
</dbReference>
<name>A0A5C1YSF5_9PROT</name>
<dbReference type="SUPFAM" id="SSF88946">
    <property type="entry name" value="Sigma2 domain of RNA polymerase sigma factors"/>
    <property type="match status" value="1"/>
</dbReference>
<dbReference type="InterPro" id="IPR014284">
    <property type="entry name" value="RNA_pol_sigma-70_dom"/>
</dbReference>
<evidence type="ECO:0000313" key="8">
    <source>
        <dbReference type="EMBL" id="QEO18159.1"/>
    </source>
</evidence>
<proteinExistence type="inferred from homology"/>
<evidence type="ECO:0000256" key="3">
    <source>
        <dbReference type="ARBA" id="ARBA00023082"/>
    </source>
</evidence>
<dbReference type="Proteomes" id="UP000324536">
    <property type="component" value="Chromosome"/>
</dbReference>
<dbReference type="AlphaFoldDB" id="A0A5C1YSF5"/>
<evidence type="ECO:0000259" key="7">
    <source>
        <dbReference type="Pfam" id="PF08281"/>
    </source>
</evidence>
<dbReference type="OrthoDB" id="9794372at2"/>
<dbReference type="InterPro" id="IPR013324">
    <property type="entry name" value="RNA_pol_sigma_r3/r4-like"/>
</dbReference>
<dbReference type="PANTHER" id="PTHR43133:SF63">
    <property type="entry name" value="RNA POLYMERASE SIGMA FACTOR FECI-RELATED"/>
    <property type="match status" value="1"/>
</dbReference>
<dbReference type="InterPro" id="IPR013249">
    <property type="entry name" value="RNA_pol_sigma70_r4_t2"/>
</dbReference>
<feature type="domain" description="RNA polymerase sigma factor 70 region 4 type 2" evidence="7">
    <location>
        <begin position="108"/>
        <end position="159"/>
    </location>
</feature>
<feature type="compositionally biased region" description="Basic and acidic residues" evidence="5">
    <location>
        <begin position="79"/>
        <end position="89"/>
    </location>
</feature>
<comment type="similarity">
    <text evidence="1">Belongs to the sigma-70 factor family. ECF subfamily.</text>
</comment>
<dbReference type="GO" id="GO:0016987">
    <property type="term" value="F:sigma factor activity"/>
    <property type="evidence" value="ECO:0007669"/>
    <property type="project" value="UniProtKB-KW"/>
</dbReference>
<keyword evidence="3" id="KW-0731">Sigma factor</keyword>
<dbReference type="SUPFAM" id="SSF88659">
    <property type="entry name" value="Sigma3 and sigma4 domains of RNA polymerase sigma factors"/>
    <property type="match status" value="1"/>
</dbReference>
<dbReference type="InterPro" id="IPR039425">
    <property type="entry name" value="RNA_pol_sigma-70-like"/>
</dbReference>
<evidence type="ECO:0000256" key="2">
    <source>
        <dbReference type="ARBA" id="ARBA00023015"/>
    </source>
</evidence>
<dbReference type="InterPro" id="IPR007627">
    <property type="entry name" value="RNA_pol_sigma70_r2"/>
</dbReference>
<organism evidence="8 9">
    <name type="scientific">Acetobacter vaccinii</name>
    <dbReference type="NCBI Taxonomy" id="2592655"/>
    <lineage>
        <taxon>Bacteria</taxon>
        <taxon>Pseudomonadati</taxon>
        <taxon>Pseudomonadota</taxon>
        <taxon>Alphaproteobacteria</taxon>
        <taxon>Acetobacterales</taxon>
        <taxon>Acetobacteraceae</taxon>
        <taxon>Acetobacter</taxon>
    </lineage>
</organism>
<dbReference type="EMBL" id="CP043506">
    <property type="protein sequence ID" value="QEO18159.1"/>
    <property type="molecule type" value="Genomic_DNA"/>
</dbReference>
<reference evidence="8 9" key="1">
    <citation type="submission" date="2019-09" db="EMBL/GenBank/DDBJ databases">
        <title>Genome sequencing of strain KACC 21233.</title>
        <authorList>
            <person name="Heo J."/>
            <person name="Kim S.-J."/>
            <person name="Kim J.-S."/>
            <person name="Hong S.-B."/>
            <person name="Kwon S.-W."/>
        </authorList>
    </citation>
    <scope>NUCLEOTIDE SEQUENCE [LARGE SCALE GENOMIC DNA]</scope>
    <source>
        <strain evidence="8 9">KACC 21233</strain>
    </source>
</reference>
<dbReference type="InterPro" id="IPR013325">
    <property type="entry name" value="RNA_pol_sigma_r2"/>
</dbReference>
<dbReference type="PANTHER" id="PTHR43133">
    <property type="entry name" value="RNA POLYMERASE ECF-TYPE SIGMA FACTO"/>
    <property type="match status" value="1"/>
</dbReference>
<dbReference type="Gene3D" id="1.10.10.10">
    <property type="entry name" value="Winged helix-like DNA-binding domain superfamily/Winged helix DNA-binding domain"/>
    <property type="match status" value="1"/>
</dbReference>
<evidence type="ECO:0000259" key="6">
    <source>
        <dbReference type="Pfam" id="PF04542"/>
    </source>
</evidence>
<dbReference type="NCBIfam" id="TIGR02937">
    <property type="entry name" value="sigma70-ECF"/>
    <property type="match status" value="1"/>
</dbReference>
<evidence type="ECO:0000256" key="1">
    <source>
        <dbReference type="ARBA" id="ARBA00010641"/>
    </source>
</evidence>
<evidence type="ECO:0000256" key="4">
    <source>
        <dbReference type="ARBA" id="ARBA00023163"/>
    </source>
</evidence>
<evidence type="ECO:0000256" key="5">
    <source>
        <dbReference type="SAM" id="MobiDB-lite"/>
    </source>
</evidence>
<dbReference type="GO" id="GO:0006352">
    <property type="term" value="P:DNA-templated transcription initiation"/>
    <property type="evidence" value="ECO:0007669"/>
    <property type="project" value="InterPro"/>
</dbReference>
<dbReference type="KEGG" id="acek:FLP30_10820"/>
<evidence type="ECO:0000313" key="9">
    <source>
        <dbReference type="Proteomes" id="UP000324536"/>
    </source>
</evidence>
<dbReference type="Pfam" id="PF04542">
    <property type="entry name" value="Sigma70_r2"/>
    <property type="match status" value="1"/>
</dbReference>
<gene>
    <name evidence="8" type="ORF">FLP30_10820</name>
</gene>
<feature type="region of interest" description="Disordered" evidence="5">
    <location>
        <begin position="79"/>
        <end position="102"/>
    </location>
</feature>
<dbReference type="RefSeq" id="WP_149279822.1">
    <property type="nucleotide sequence ID" value="NZ_CP043506.1"/>
</dbReference>
<dbReference type="Gene3D" id="1.10.1740.10">
    <property type="match status" value="1"/>
</dbReference>
<feature type="domain" description="RNA polymerase sigma-70 region 2" evidence="6">
    <location>
        <begin position="12"/>
        <end position="73"/>
    </location>
</feature>
<accession>A0A5C1YSF5</accession>
<dbReference type="InterPro" id="IPR036388">
    <property type="entry name" value="WH-like_DNA-bd_sf"/>
</dbReference>
<keyword evidence="9" id="KW-1185">Reference proteome</keyword>
<dbReference type="GO" id="GO:0003677">
    <property type="term" value="F:DNA binding"/>
    <property type="evidence" value="ECO:0007669"/>
    <property type="project" value="InterPro"/>
</dbReference>
<keyword evidence="2" id="KW-0805">Transcription regulation</keyword>
<keyword evidence="4" id="KW-0804">Transcription</keyword>